<sequence length="152" mass="16910">MFGESAEPNPYRVRKFVHVDRWGLPVGFDLSSREQAPWRSLLLVPPKGGFILIGREIARTLGLTSLVTSGVAESHANVGANGLGWPIVCPIIFSLPQKEGFWELAVKCGEGPCRIPEVRIPVWELTDWPRYMTRLKTDGLAEIRNLGKGLMD</sequence>
<dbReference type="AlphaFoldDB" id="A0A426ZX42"/>
<dbReference type="Proteomes" id="UP000287651">
    <property type="component" value="Unassembled WGS sequence"/>
</dbReference>
<name>A0A426ZX42_ENSVE</name>
<accession>A0A426ZX42</accession>
<comment type="caution">
    <text evidence="1">The sequence shown here is derived from an EMBL/GenBank/DDBJ whole genome shotgun (WGS) entry which is preliminary data.</text>
</comment>
<gene>
    <name evidence="1" type="ORF">B296_00038221</name>
</gene>
<protein>
    <submittedName>
        <fullName evidence="1">Uncharacterized protein</fullName>
    </submittedName>
</protein>
<evidence type="ECO:0000313" key="2">
    <source>
        <dbReference type="Proteomes" id="UP000287651"/>
    </source>
</evidence>
<organism evidence="1 2">
    <name type="scientific">Ensete ventricosum</name>
    <name type="common">Abyssinian banana</name>
    <name type="synonym">Musa ensete</name>
    <dbReference type="NCBI Taxonomy" id="4639"/>
    <lineage>
        <taxon>Eukaryota</taxon>
        <taxon>Viridiplantae</taxon>
        <taxon>Streptophyta</taxon>
        <taxon>Embryophyta</taxon>
        <taxon>Tracheophyta</taxon>
        <taxon>Spermatophyta</taxon>
        <taxon>Magnoliopsida</taxon>
        <taxon>Liliopsida</taxon>
        <taxon>Zingiberales</taxon>
        <taxon>Musaceae</taxon>
        <taxon>Ensete</taxon>
    </lineage>
</organism>
<evidence type="ECO:0000313" key="1">
    <source>
        <dbReference type="EMBL" id="RRT68531.1"/>
    </source>
</evidence>
<dbReference type="EMBL" id="AMZH03004666">
    <property type="protein sequence ID" value="RRT68531.1"/>
    <property type="molecule type" value="Genomic_DNA"/>
</dbReference>
<proteinExistence type="predicted"/>
<reference evidence="1 2" key="1">
    <citation type="journal article" date="2014" name="Agronomy (Basel)">
        <title>A Draft Genome Sequence for Ensete ventricosum, the Drought-Tolerant Tree Against Hunger.</title>
        <authorList>
            <person name="Harrison J."/>
            <person name="Moore K.A."/>
            <person name="Paszkiewicz K."/>
            <person name="Jones T."/>
            <person name="Grant M."/>
            <person name="Ambacheew D."/>
            <person name="Muzemil S."/>
            <person name="Studholme D.J."/>
        </authorList>
    </citation>
    <scope>NUCLEOTIDE SEQUENCE [LARGE SCALE GENOMIC DNA]</scope>
</reference>